<name>A0A081XRU5_STRTO</name>
<evidence type="ECO:0000313" key="1">
    <source>
        <dbReference type="EMBL" id="KES06268.1"/>
    </source>
</evidence>
<evidence type="ECO:0000313" key="2">
    <source>
        <dbReference type="Proteomes" id="UP000028341"/>
    </source>
</evidence>
<dbReference type="AlphaFoldDB" id="A0A081XRU5"/>
<dbReference type="EMBL" id="JFCB01000012">
    <property type="protein sequence ID" value="KES06268.1"/>
    <property type="molecule type" value="Genomic_DNA"/>
</dbReference>
<accession>A0A081XRU5</accession>
<reference evidence="1 2" key="1">
    <citation type="submission" date="2014-02" db="EMBL/GenBank/DDBJ databases">
        <title>The genome announcement of Streptomyces toyocaensis NRRL15009.</title>
        <authorList>
            <person name="Hong H.-J."/>
            <person name="Kwun M.J."/>
        </authorList>
    </citation>
    <scope>NUCLEOTIDE SEQUENCE [LARGE SCALE GENOMIC DNA]</scope>
    <source>
        <strain evidence="1 2">NRRL 15009</strain>
    </source>
</reference>
<organism evidence="1 2">
    <name type="scientific">Streptomyces toyocaensis</name>
    <dbReference type="NCBI Taxonomy" id="55952"/>
    <lineage>
        <taxon>Bacteria</taxon>
        <taxon>Bacillati</taxon>
        <taxon>Actinomycetota</taxon>
        <taxon>Actinomycetes</taxon>
        <taxon>Kitasatosporales</taxon>
        <taxon>Streptomycetaceae</taxon>
        <taxon>Streptomyces</taxon>
    </lineage>
</organism>
<protein>
    <submittedName>
        <fullName evidence="1">Uncharacterized protein</fullName>
    </submittedName>
</protein>
<comment type="caution">
    <text evidence="1">The sequence shown here is derived from an EMBL/GenBank/DDBJ whole genome shotgun (WGS) entry which is preliminary data.</text>
</comment>
<keyword evidence="2" id="KW-1185">Reference proteome</keyword>
<dbReference type="Proteomes" id="UP000028341">
    <property type="component" value="Unassembled WGS sequence"/>
</dbReference>
<sequence>MSGKGDGRQRVALPERRQPAVLVVRTERPAHITVLVDQPQGRRPRGYQLHSADGPVVARIPLSRGGGRREAGFRLEFRDGVRVRWSASAEPPDAVPEFDVHTGGQGFDVVRYRGTAGPGVLRHRGRGTVVLQALDDELAEWATLGEGLGDCDIAVTWPGPGYYQVRAHGAWILTREAGG</sequence>
<proteinExistence type="predicted"/>
<gene>
    <name evidence="1" type="ORF">BU52_16205</name>
</gene>